<dbReference type="Gene3D" id="2.40.30.10">
    <property type="entry name" value="Translation factors"/>
    <property type="match status" value="1"/>
</dbReference>
<dbReference type="Gene3D" id="3.40.50.80">
    <property type="entry name" value="Nucleotide-binding domain of ferredoxin-NADP reductase (FNR) module"/>
    <property type="match status" value="1"/>
</dbReference>
<dbReference type="GO" id="GO:0016491">
    <property type="term" value="F:oxidoreductase activity"/>
    <property type="evidence" value="ECO:0007669"/>
    <property type="project" value="InterPro"/>
</dbReference>
<evidence type="ECO:0000259" key="1">
    <source>
        <dbReference type="PROSITE" id="PS51384"/>
    </source>
</evidence>
<reference evidence="2 3" key="1">
    <citation type="submission" date="2018-08" db="EMBL/GenBank/DDBJ databases">
        <title>Diversity &amp; Physiological Properties of Lignin-Decomposing Actinobacteria from Soil.</title>
        <authorList>
            <person name="Roh S.G."/>
            <person name="Kim S.B."/>
        </authorList>
    </citation>
    <scope>NUCLEOTIDE SEQUENCE [LARGE SCALE GENOMIC DNA]</scope>
    <source>
        <strain evidence="2 3">MMS17-GH009</strain>
    </source>
</reference>
<dbReference type="InterPro" id="IPR017927">
    <property type="entry name" value="FAD-bd_FR_type"/>
</dbReference>
<dbReference type="Pfam" id="PF04954">
    <property type="entry name" value="SIP"/>
    <property type="match status" value="1"/>
</dbReference>
<protein>
    <submittedName>
        <fullName evidence="2">Siderophore-interacting protein</fullName>
    </submittedName>
</protein>
<dbReference type="InterPro" id="IPR039374">
    <property type="entry name" value="SIP_fam"/>
</dbReference>
<dbReference type="EMBL" id="QVIG01000001">
    <property type="protein sequence ID" value="RGD56933.1"/>
    <property type="molecule type" value="Genomic_DNA"/>
</dbReference>
<dbReference type="CDD" id="cd06193">
    <property type="entry name" value="siderophore_interacting"/>
    <property type="match status" value="1"/>
</dbReference>
<feature type="domain" description="FAD-binding FR-type" evidence="1">
    <location>
        <begin position="10"/>
        <end position="146"/>
    </location>
</feature>
<dbReference type="SUPFAM" id="SSF63380">
    <property type="entry name" value="Riboflavin synthase domain-like"/>
    <property type="match status" value="1"/>
</dbReference>
<dbReference type="AlphaFoldDB" id="A0A372ZM59"/>
<dbReference type="PROSITE" id="PS51384">
    <property type="entry name" value="FAD_FR"/>
    <property type="match status" value="1"/>
</dbReference>
<comment type="caution">
    <text evidence="2">The sequence shown here is derived from an EMBL/GenBank/DDBJ whole genome shotgun (WGS) entry which is preliminary data.</text>
</comment>
<dbReference type="PANTHER" id="PTHR30157:SF0">
    <property type="entry name" value="NADPH-DEPENDENT FERRIC-CHELATE REDUCTASE"/>
    <property type="match status" value="1"/>
</dbReference>
<dbReference type="Proteomes" id="UP000263377">
    <property type="component" value="Unassembled WGS sequence"/>
</dbReference>
<dbReference type="InterPro" id="IPR039261">
    <property type="entry name" value="FNR_nucleotide-bd"/>
</dbReference>
<dbReference type="PANTHER" id="PTHR30157">
    <property type="entry name" value="FERRIC REDUCTASE, NADPH-DEPENDENT"/>
    <property type="match status" value="1"/>
</dbReference>
<organism evidence="2 3">
    <name type="scientific">Kitasatospora xanthocidica</name>
    <dbReference type="NCBI Taxonomy" id="83382"/>
    <lineage>
        <taxon>Bacteria</taxon>
        <taxon>Bacillati</taxon>
        <taxon>Actinomycetota</taxon>
        <taxon>Actinomycetes</taxon>
        <taxon>Kitasatosporales</taxon>
        <taxon>Streptomycetaceae</taxon>
        <taxon>Kitasatospora</taxon>
    </lineage>
</organism>
<keyword evidence="3" id="KW-1185">Reference proteome</keyword>
<dbReference type="InterPro" id="IPR017938">
    <property type="entry name" value="Riboflavin_synthase-like_b-brl"/>
</dbReference>
<dbReference type="InterPro" id="IPR007037">
    <property type="entry name" value="SIP_rossman_dom"/>
</dbReference>
<proteinExistence type="predicted"/>
<gene>
    <name evidence="2" type="ORF">DR950_03235</name>
</gene>
<evidence type="ECO:0000313" key="2">
    <source>
        <dbReference type="EMBL" id="RGD56933.1"/>
    </source>
</evidence>
<sequence length="282" mass="30488">MSTVTAPARFALFPLRVARTAGLTPHLVRVTLTGESLTGFVNGGLDQRVKLLLPLPGQSEPLIPPGDGDFGWYRSWREADPRVRPVLRTYTVRGQRRDPDEIDIDIAVHGDLGPGSRWAATAAPGDRVVVCGPAVEEAGGVEFRLPVDPGWVLLAGDESALPAIAAILEELPAHLPVRIFAEVDGPAEEAYLPAQRAGVEIVWLHRRSGAPGLTGAVRAADLPDGRPYAWIAGEAASVRELRRHLVGERGMDRRAVCFMGYWRAGRTEDQRAEDGPGEDAEH</sequence>
<evidence type="ECO:0000313" key="3">
    <source>
        <dbReference type="Proteomes" id="UP000263377"/>
    </source>
</evidence>
<dbReference type="Pfam" id="PF08021">
    <property type="entry name" value="FAD_binding_9"/>
    <property type="match status" value="1"/>
</dbReference>
<name>A0A372ZM59_9ACTN</name>
<dbReference type="InterPro" id="IPR013113">
    <property type="entry name" value="SIP_FAD-bd"/>
</dbReference>
<accession>A0A372ZM59</accession>